<dbReference type="GO" id="GO:0016780">
    <property type="term" value="F:phosphotransferase activity, for other substituted phosphate groups"/>
    <property type="evidence" value="ECO:0007669"/>
    <property type="project" value="TreeGrafter"/>
</dbReference>
<dbReference type="STRING" id="89093.SAMN04488558_10488"/>
<feature type="domain" description="Bacterial sugar transferase" evidence="3">
    <location>
        <begin position="6"/>
        <end position="185"/>
    </location>
</feature>
<evidence type="ECO:0000313" key="4">
    <source>
        <dbReference type="EMBL" id="SEQ02634.1"/>
    </source>
</evidence>
<dbReference type="PANTHER" id="PTHR30576">
    <property type="entry name" value="COLANIC BIOSYNTHESIS UDP-GLUCOSE LIPID CARRIER TRANSFERASE"/>
    <property type="match status" value="1"/>
</dbReference>
<evidence type="ECO:0000259" key="3">
    <source>
        <dbReference type="Pfam" id="PF02397"/>
    </source>
</evidence>
<dbReference type="InterPro" id="IPR003362">
    <property type="entry name" value="Bact_transf"/>
</dbReference>
<name>A0A1H9CN88_9LACT</name>
<dbReference type="Pfam" id="PF02397">
    <property type="entry name" value="Bac_transf"/>
    <property type="match status" value="1"/>
</dbReference>
<evidence type="ECO:0000313" key="5">
    <source>
        <dbReference type="Proteomes" id="UP000198833"/>
    </source>
</evidence>
<gene>
    <name evidence="4" type="ORF">SAMN04488558_10488</name>
</gene>
<dbReference type="Proteomes" id="UP000198833">
    <property type="component" value="Unassembled WGS sequence"/>
</dbReference>
<evidence type="ECO:0000256" key="1">
    <source>
        <dbReference type="ARBA" id="ARBA00006464"/>
    </source>
</evidence>
<keyword evidence="2" id="KW-1133">Transmembrane helix</keyword>
<dbReference type="EMBL" id="FOEN01000004">
    <property type="protein sequence ID" value="SEQ02634.1"/>
    <property type="molecule type" value="Genomic_DNA"/>
</dbReference>
<keyword evidence="5" id="KW-1185">Reference proteome</keyword>
<keyword evidence="2" id="KW-0812">Transmembrane</keyword>
<evidence type="ECO:0000256" key="2">
    <source>
        <dbReference type="SAM" id="Phobius"/>
    </source>
</evidence>
<proteinExistence type="inferred from homology"/>
<feature type="transmembrane region" description="Helical" evidence="2">
    <location>
        <begin position="12"/>
        <end position="34"/>
    </location>
</feature>
<protein>
    <submittedName>
        <fullName evidence="4">O-antigen biosynthesis protein WbqP</fullName>
    </submittedName>
</protein>
<dbReference type="AlphaFoldDB" id="A0A1H9CN88"/>
<dbReference type="RefSeq" id="WP_092571258.1">
    <property type="nucleotide sequence ID" value="NZ_CALUDV010000003.1"/>
</dbReference>
<organism evidence="4 5">
    <name type="scientific">Ignavigranum ruoffiae</name>
    <dbReference type="NCBI Taxonomy" id="89093"/>
    <lineage>
        <taxon>Bacteria</taxon>
        <taxon>Bacillati</taxon>
        <taxon>Bacillota</taxon>
        <taxon>Bacilli</taxon>
        <taxon>Lactobacillales</taxon>
        <taxon>Aerococcaceae</taxon>
        <taxon>Ignavigranum</taxon>
    </lineage>
</organism>
<comment type="similarity">
    <text evidence="1">Belongs to the bacterial sugar transferase family.</text>
</comment>
<dbReference type="PANTHER" id="PTHR30576:SF10">
    <property type="entry name" value="SLL5057 PROTEIN"/>
    <property type="match status" value="1"/>
</dbReference>
<keyword evidence="2" id="KW-0472">Membrane</keyword>
<accession>A0A1H9CN88</accession>
<reference evidence="4 5" key="1">
    <citation type="submission" date="2016-10" db="EMBL/GenBank/DDBJ databases">
        <authorList>
            <person name="de Groot N.N."/>
        </authorList>
    </citation>
    <scope>NUCLEOTIDE SEQUENCE [LARGE SCALE GENOMIC DNA]</scope>
    <source>
        <strain evidence="4 5">DSM 15695</strain>
    </source>
</reference>
<sequence length="205" mass="23390">MYKSIKRLLDIVLSLLGLVILSPVFLVIALWIKWDSPGPVFFKQKRVGIYKRFFNIYKFRTMQANTPADIPTHMLGKPESFITRSGQFLRKTSLDELPQLINILRGEMSIIGPRPALWNQDDLVAERDKYAANDVTPGLTGWAQVNGRDELPIPIKAQLDGEYVRKMSLWFDIKCFFYTLLKVFKGEGVVEGGTGSIDRKGKHEN</sequence>
<dbReference type="OrthoDB" id="9808602at2"/>